<evidence type="ECO:0000256" key="4">
    <source>
        <dbReference type="ARBA" id="ARBA00022741"/>
    </source>
</evidence>
<gene>
    <name evidence="6 7" type="primary">phnN</name>
    <name evidence="7" type="ORF">MJ956_09250</name>
</gene>
<evidence type="ECO:0000313" key="8">
    <source>
        <dbReference type="Proteomes" id="UP001155220"/>
    </source>
</evidence>
<accession>A0A9X2KFD0</accession>
<comment type="pathway">
    <text evidence="2 6">Metabolic intermediate biosynthesis; 5-phospho-alpha-D-ribose 1-diphosphate biosynthesis; 5-phospho-alpha-D-ribose 1-diphosphate from D-ribose 5-phosphate (route II): step 3/3.</text>
</comment>
<dbReference type="NCBIfam" id="TIGR02322">
    <property type="entry name" value="phosphon_PhnN"/>
    <property type="match status" value="1"/>
</dbReference>
<dbReference type="InterPro" id="IPR012699">
    <property type="entry name" value="PhnN"/>
</dbReference>
<evidence type="ECO:0000256" key="3">
    <source>
        <dbReference type="ARBA" id="ARBA00022679"/>
    </source>
</evidence>
<sequence>MARDVETDAGNGGNKLGAGSRGSFVAVVGPSGAGKDSLLAIAAATLAPETGFFFPRRVVTRTALVDAEDHDSLTPAAFAAAETAGAFCLTWAAHGLSYGLPTEISKRLEAGETVVANVSRGALCDASKHFARLHVIEITAPRHLLVERIAARGRETPEEIVRRLGRPALLEVPLGVEAIHRIDNGGKIDAAAAAFVAILRRIGDDARATPPGSAIANSPAPR</sequence>
<dbReference type="GO" id="GO:0019634">
    <property type="term" value="P:organic phosphonate metabolic process"/>
    <property type="evidence" value="ECO:0007669"/>
    <property type="project" value="UniProtKB-UniRule"/>
</dbReference>
<dbReference type="GO" id="GO:0006015">
    <property type="term" value="P:5-phosphoribose 1-diphosphate biosynthetic process"/>
    <property type="evidence" value="ECO:0007669"/>
    <property type="project" value="UniProtKB-UniRule"/>
</dbReference>
<keyword evidence="8" id="KW-1185">Reference proteome</keyword>
<keyword evidence="3 6" id="KW-0808">Transferase</keyword>
<dbReference type="RefSeq" id="WP_253964184.1">
    <property type="nucleotide sequence ID" value="NZ_JALHBS010000048.1"/>
</dbReference>
<dbReference type="AlphaFoldDB" id="A0A9X2KFD0"/>
<comment type="function">
    <text evidence="6">Catalyzes the phosphorylation of ribose 1,5-bisphosphate to 5-phospho-D-ribosyl alpha-1-diphosphate (PRPP).</text>
</comment>
<dbReference type="EMBL" id="JALHBS010000048">
    <property type="protein sequence ID" value="MCP3055331.1"/>
    <property type="molecule type" value="Genomic_DNA"/>
</dbReference>
<evidence type="ECO:0000256" key="5">
    <source>
        <dbReference type="ARBA" id="ARBA00022840"/>
    </source>
</evidence>
<evidence type="ECO:0000256" key="2">
    <source>
        <dbReference type="ARBA" id="ARBA00005069"/>
    </source>
</evidence>
<evidence type="ECO:0000256" key="1">
    <source>
        <dbReference type="ARBA" id="ARBA00000373"/>
    </source>
</evidence>
<dbReference type="Gene3D" id="3.40.50.300">
    <property type="entry name" value="P-loop containing nucleotide triphosphate hydrolases"/>
    <property type="match status" value="1"/>
</dbReference>
<comment type="similarity">
    <text evidence="6">Belongs to the ribose 1,5-bisphosphokinase family.</text>
</comment>
<comment type="caution">
    <text evidence="7">The sequence shown here is derived from an EMBL/GenBank/DDBJ whole genome shotgun (WGS) entry which is preliminary data.</text>
</comment>
<evidence type="ECO:0000313" key="7">
    <source>
        <dbReference type="EMBL" id="MCP3055331.1"/>
    </source>
</evidence>
<keyword evidence="5 6" id="KW-0067">ATP-binding</keyword>
<dbReference type="InterPro" id="IPR027417">
    <property type="entry name" value="P-loop_NTPase"/>
</dbReference>
<reference evidence="7" key="1">
    <citation type="submission" date="2022-03" db="EMBL/GenBank/DDBJ databases">
        <title>Aurantimonas Liuensis sp. Nov., isolated from the hadal seawater of the Mariana Trench.</title>
        <authorList>
            <person name="Liu R."/>
        </authorList>
    </citation>
    <scope>NUCLEOTIDE SEQUENCE</scope>
    <source>
        <strain evidence="7">LRZ36</strain>
    </source>
</reference>
<dbReference type="HAMAP" id="MF_00836">
    <property type="entry name" value="PhnN"/>
    <property type="match status" value="1"/>
</dbReference>
<feature type="binding site" evidence="6">
    <location>
        <begin position="29"/>
        <end position="36"/>
    </location>
    <ligand>
        <name>ATP</name>
        <dbReference type="ChEBI" id="CHEBI:30616"/>
    </ligand>
</feature>
<comment type="catalytic activity">
    <reaction evidence="1 6">
        <text>alpha-D-ribose 1,5-bisphosphate + ATP = 5-phospho-alpha-D-ribose 1-diphosphate + ADP</text>
        <dbReference type="Rhea" id="RHEA:20109"/>
        <dbReference type="ChEBI" id="CHEBI:30616"/>
        <dbReference type="ChEBI" id="CHEBI:58017"/>
        <dbReference type="ChEBI" id="CHEBI:68688"/>
        <dbReference type="ChEBI" id="CHEBI:456216"/>
        <dbReference type="EC" id="2.7.4.23"/>
    </reaction>
</comment>
<organism evidence="7 8">
    <name type="scientific">Aurantimonas marianensis</name>
    <dbReference type="NCBI Taxonomy" id="2920428"/>
    <lineage>
        <taxon>Bacteria</taxon>
        <taxon>Pseudomonadati</taxon>
        <taxon>Pseudomonadota</taxon>
        <taxon>Alphaproteobacteria</taxon>
        <taxon>Hyphomicrobiales</taxon>
        <taxon>Aurantimonadaceae</taxon>
        <taxon>Aurantimonas</taxon>
    </lineage>
</organism>
<dbReference type="Proteomes" id="UP001155220">
    <property type="component" value="Unassembled WGS sequence"/>
</dbReference>
<evidence type="ECO:0000256" key="6">
    <source>
        <dbReference type="HAMAP-Rule" id="MF_00836"/>
    </source>
</evidence>
<proteinExistence type="inferred from homology"/>
<protein>
    <recommendedName>
        <fullName evidence="6">Ribose 1,5-bisphosphate phosphokinase PhnN</fullName>
        <ecNumber evidence="6">2.7.4.23</ecNumber>
    </recommendedName>
    <alternativeName>
        <fullName evidence="6">Ribose 1,5-bisphosphokinase</fullName>
    </alternativeName>
</protein>
<dbReference type="GO" id="GO:0005524">
    <property type="term" value="F:ATP binding"/>
    <property type="evidence" value="ECO:0007669"/>
    <property type="project" value="UniProtKB-KW"/>
</dbReference>
<keyword evidence="4 6" id="KW-0547">Nucleotide-binding</keyword>
<dbReference type="GO" id="GO:0033863">
    <property type="term" value="F:ribose 1,5-bisphosphate phosphokinase activity"/>
    <property type="evidence" value="ECO:0007669"/>
    <property type="project" value="UniProtKB-UniRule"/>
</dbReference>
<dbReference type="EC" id="2.7.4.23" evidence="6"/>
<name>A0A9X2KFD0_9HYPH</name>
<dbReference type="SUPFAM" id="SSF52540">
    <property type="entry name" value="P-loop containing nucleoside triphosphate hydrolases"/>
    <property type="match status" value="1"/>
</dbReference>